<keyword evidence="1" id="KW-1133">Transmembrane helix</keyword>
<proteinExistence type="predicted"/>
<evidence type="ECO:0000256" key="1">
    <source>
        <dbReference type="SAM" id="Phobius"/>
    </source>
</evidence>
<protein>
    <recommendedName>
        <fullName evidence="4">Protein BatD</fullName>
    </recommendedName>
</protein>
<feature type="transmembrane region" description="Helical" evidence="1">
    <location>
        <begin position="416"/>
        <end position="438"/>
    </location>
</feature>
<evidence type="ECO:0000313" key="2">
    <source>
        <dbReference type="EMBL" id="KRG44999.1"/>
    </source>
</evidence>
<organism evidence="2 3">
    <name type="scientific">Stenotrophomonas pictorum JCM 9942</name>
    <dbReference type="NCBI Taxonomy" id="1236960"/>
    <lineage>
        <taxon>Bacteria</taxon>
        <taxon>Pseudomonadati</taxon>
        <taxon>Pseudomonadota</taxon>
        <taxon>Gammaproteobacteria</taxon>
        <taxon>Lysobacterales</taxon>
        <taxon>Lysobacteraceae</taxon>
        <taxon>Stenotrophomonas</taxon>
    </lineage>
</organism>
<accession>A0A0R0AUK6</accession>
<dbReference type="InterPro" id="IPR025738">
    <property type="entry name" value="BatD"/>
</dbReference>
<keyword evidence="3" id="KW-1185">Reference proteome</keyword>
<name>A0A0R0AUK6_9GAMM</name>
<gene>
    <name evidence="2" type="ORF">ARC78_04095</name>
</gene>
<comment type="caution">
    <text evidence="2">The sequence shown here is derived from an EMBL/GenBank/DDBJ whole genome shotgun (WGS) entry which is preliminary data.</text>
</comment>
<sequence>MKSRKTRGWLLWPLLAVWLLGSGLAVAETRMWLDRDSLAEGESTTLLIETDQAGVSPDYTPLQADFILNGQRSSRQWQLANGRRVQKSLFEVSLTPRHAGVLAVPALRVGSERSGPLRLDVRAVAAPQRDADTMTFVETEVDATGPYVQQSVGVVVRLYFATQLASGELVLDTPAGASLQRIGEDRSSTREINGRRYNVVERRYLLIPERSGPLLLAGARFSGTGVGGFFDDFFGRDSGRLSARAPDQTLQVRAVPAAAPQPWLPLKELRLRYVAAPQSARVGEAVSFEVEAIATGATRAQFPELPVPSLGDTAQVFAEPPQYDETFSGSSPQLKLTRRYSIVPQQAGVLSLNGVQMAWWDVQAVQARTASVPDLQLQVAAGSPGLVAPPVVQPPAVSASQDTAVVTAPPPAENRWLWRGLAAGFALLWLLTLVWALLRKRPLAPPETAAALSSPAPGTRYSQADLRRALDAGGLEEVVHILLAMAGVDSLDALLAELEDADQRQALERMQRARWAGQGDIVLARARLREVFRQGPRWRVREVAEKPLLDPLYPQTRGKRQP</sequence>
<dbReference type="AlphaFoldDB" id="A0A0R0AUK6"/>
<dbReference type="EMBL" id="LLXS01000005">
    <property type="protein sequence ID" value="KRG44999.1"/>
    <property type="molecule type" value="Genomic_DNA"/>
</dbReference>
<reference evidence="2 3" key="1">
    <citation type="submission" date="2015-10" db="EMBL/GenBank/DDBJ databases">
        <title>Genome sequencing and analysis of members of genus Stenotrophomonas.</title>
        <authorList>
            <person name="Patil P.P."/>
            <person name="Midha S."/>
            <person name="Patil P.B."/>
        </authorList>
    </citation>
    <scope>NUCLEOTIDE SEQUENCE [LARGE SCALE GENOMIC DNA]</scope>
    <source>
        <strain evidence="2 3">JCM 9942</strain>
    </source>
</reference>
<dbReference type="PANTHER" id="PTHR40940">
    <property type="entry name" value="PROTEIN BATD-RELATED"/>
    <property type="match status" value="1"/>
</dbReference>
<keyword evidence="1" id="KW-0472">Membrane</keyword>
<dbReference type="Pfam" id="PF13584">
    <property type="entry name" value="BatD"/>
    <property type="match status" value="1"/>
</dbReference>
<dbReference type="PANTHER" id="PTHR40940:SF1">
    <property type="entry name" value="PROTEIN BATD"/>
    <property type="match status" value="1"/>
</dbReference>
<keyword evidence="1" id="KW-0812">Transmembrane</keyword>
<dbReference type="RefSeq" id="WP_057505619.1">
    <property type="nucleotide sequence ID" value="NZ_LLXS01000005.1"/>
</dbReference>
<dbReference type="Proteomes" id="UP000050836">
    <property type="component" value="Unassembled WGS sequence"/>
</dbReference>
<evidence type="ECO:0000313" key="3">
    <source>
        <dbReference type="Proteomes" id="UP000050836"/>
    </source>
</evidence>
<evidence type="ECO:0008006" key="4">
    <source>
        <dbReference type="Google" id="ProtNLM"/>
    </source>
</evidence>